<dbReference type="InterPro" id="IPR001212">
    <property type="entry name" value="Somatomedin_B_dom"/>
</dbReference>
<dbReference type="PROSITE" id="PS00524">
    <property type="entry name" value="SMB_1"/>
    <property type="match status" value="1"/>
</dbReference>
<evidence type="ECO:0000313" key="4">
    <source>
        <dbReference type="EMBL" id="CAK8689088.1"/>
    </source>
</evidence>
<gene>
    <name evidence="4" type="ORF">CVLEPA_LOCUS21068</name>
</gene>
<keyword evidence="2" id="KW-1133">Transmembrane helix</keyword>
<keyword evidence="1" id="KW-1015">Disulfide bond</keyword>
<feature type="transmembrane region" description="Helical" evidence="2">
    <location>
        <begin position="15"/>
        <end position="34"/>
    </location>
</feature>
<feature type="domain" description="SMB" evidence="3">
    <location>
        <begin position="103"/>
        <end position="157"/>
    </location>
</feature>
<reference evidence="4 5" key="1">
    <citation type="submission" date="2024-02" db="EMBL/GenBank/DDBJ databases">
        <authorList>
            <person name="Daric V."/>
            <person name="Darras S."/>
        </authorList>
    </citation>
    <scope>NUCLEOTIDE SEQUENCE [LARGE SCALE GENOMIC DNA]</scope>
</reference>
<keyword evidence="5" id="KW-1185">Reference proteome</keyword>
<keyword evidence="2" id="KW-0472">Membrane</keyword>
<evidence type="ECO:0000313" key="5">
    <source>
        <dbReference type="Proteomes" id="UP001642483"/>
    </source>
</evidence>
<comment type="caution">
    <text evidence="4">The sequence shown here is derived from an EMBL/GenBank/DDBJ whole genome shotgun (WGS) entry which is preliminary data.</text>
</comment>
<evidence type="ECO:0000256" key="1">
    <source>
        <dbReference type="ARBA" id="ARBA00023157"/>
    </source>
</evidence>
<dbReference type="PROSITE" id="PS50958">
    <property type="entry name" value="SMB_2"/>
    <property type="match status" value="1"/>
</dbReference>
<dbReference type="Proteomes" id="UP001642483">
    <property type="component" value="Unassembled WGS sequence"/>
</dbReference>
<evidence type="ECO:0000256" key="2">
    <source>
        <dbReference type="SAM" id="Phobius"/>
    </source>
</evidence>
<dbReference type="EMBL" id="CAWYQH010000108">
    <property type="protein sequence ID" value="CAK8689088.1"/>
    <property type="molecule type" value="Genomic_DNA"/>
</dbReference>
<evidence type="ECO:0000259" key="3">
    <source>
        <dbReference type="PROSITE" id="PS50958"/>
    </source>
</evidence>
<protein>
    <recommendedName>
        <fullName evidence="3">SMB domain-containing protein</fullName>
    </recommendedName>
</protein>
<accession>A0ABP0GDQ5</accession>
<organism evidence="4 5">
    <name type="scientific">Clavelina lepadiformis</name>
    <name type="common">Light-bulb sea squirt</name>
    <name type="synonym">Ascidia lepadiformis</name>
    <dbReference type="NCBI Taxonomy" id="159417"/>
    <lineage>
        <taxon>Eukaryota</taxon>
        <taxon>Metazoa</taxon>
        <taxon>Chordata</taxon>
        <taxon>Tunicata</taxon>
        <taxon>Ascidiacea</taxon>
        <taxon>Aplousobranchia</taxon>
        <taxon>Clavelinidae</taxon>
        <taxon>Clavelina</taxon>
    </lineage>
</organism>
<keyword evidence="2" id="KW-0812">Transmembrane</keyword>
<sequence length="208" mass="23376">MKSSLNISSLTNHGLHGVILVNLFLASLAAGAMVRNRPVSKILTNKKISKSPPLWWPRPGIRVVREKVFFGAHQHSPHSMANVRKSSMNRVQPTNQSFTDPLFPKTCAGRIHLGLPRCCSEQDRNCFTAAGCFCDLACHLHFGDCCPDYQEQCYEELKLCLYETRTVKHKVNSRKIKPNACCGTSPYNNILKKCCQGNRIIRIDKDCS</sequence>
<proteinExistence type="predicted"/>
<name>A0ABP0GDQ5_CLALP</name>